<dbReference type="Pfam" id="PF11749">
    <property type="entry name" value="DUF3305"/>
    <property type="match status" value="1"/>
</dbReference>
<gene>
    <name evidence="2" type="ORF">J0X15_07365</name>
</gene>
<organism evidence="2 3">
    <name type="scientific">Roseibium limicola</name>
    <dbReference type="NCBI Taxonomy" id="2816037"/>
    <lineage>
        <taxon>Bacteria</taxon>
        <taxon>Pseudomonadati</taxon>
        <taxon>Pseudomonadota</taxon>
        <taxon>Alphaproteobacteria</taxon>
        <taxon>Hyphomicrobiales</taxon>
        <taxon>Stappiaceae</taxon>
        <taxon>Roseibium</taxon>
    </lineage>
</organism>
<evidence type="ECO:0000313" key="2">
    <source>
        <dbReference type="EMBL" id="MBO0345031.1"/>
    </source>
</evidence>
<sequence length="187" mass="21576">MEREITYPVAIVIERRDSRNPWTDHIWQVVDILPESPKHKGWQELPSATSSVEEDESKAGLNVRRFCYGPASVTLHRRLGEAYDHNILTQQPAIWVMLDDTDDSPVPFKLRGVTVDPYEAQGFLDAAEGLAERLPMPAPILAWMAAYMQQMPEPEQFKKRKRINFKREDDQKFGKDPIFTEQGKKLP</sequence>
<accession>A0A939ENF0</accession>
<dbReference type="Proteomes" id="UP000664779">
    <property type="component" value="Unassembled WGS sequence"/>
</dbReference>
<name>A0A939ENF0_9HYPH</name>
<reference evidence="2" key="1">
    <citation type="submission" date="2021-03" db="EMBL/GenBank/DDBJ databases">
        <title>Roseibium sp. CAU 1637 isolated from Incheon.</title>
        <authorList>
            <person name="Kim W."/>
        </authorList>
    </citation>
    <scope>NUCLEOTIDE SEQUENCE</scope>
    <source>
        <strain evidence="2">CAU 1637</strain>
    </source>
</reference>
<evidence type="ECO:0000313" key="3">
    <source>
        <dbReference type="Proteomes" id="UP000664779"/>
    </source>
</evidence>
<comment type="caution">
    <text evidence="2">The sequence shown here is derived from an EMBL/GenBank/DDBJ whole genome shotgun (WGS) entry which is preliminary data.</text>
</comment>
<protein>
    <submittedName>
        <fullName evidence="2">DUF3305 domain-containing protein</fullName>
    </submittedName>
</protein>
<dbReference type="AlphaFoldDB" id="A0A939ENF0"/>
<feature type="compositionally biased region" description="Basic and acidic residues" evidence="1">
    <location>
        <begin position="165"/>
        <end position="175"/>
    </location>
</feature>
<dbReference type="InterPro" id="IPR021736">
    <property type="entry name" value="DUF3305"/>
</dbReference>
<evidence type="ECO:0000256" key="1">
    <source>
        <dbReference type="SAM" id="MobiDB-lite"/>
    </source>
</evidence>
<feature type="region of interest" description="Disordered" evidence="1">
    <location>
        <begin position="155"/>
        <end position="187"/>
    </location>
</feature>
<dbReference type="RefSeq" id="WP_206939375.1">
    <property type="nucleotide sequence ID" value="NZ_JAFLNF010000003.1"/>
</dbReference>
<dbReference type="EMBL" id="JAFLNF010000003">
    <property type="protein sequence ID" value="MBO0345031.1"/>
    <property type="molecule type" value="Genomic_DNA"/>
</dbReference>
<proteinExistence type="predicted"/>
<keyword evidence="3" id="KW-1185">Reference proteome</keyword>